<dbReference type="GO" id="GO:0005829">
    <property type="term" value="C:cytosol"/>
    <property type="evidence" value="ECO:0007669"/>
    <property type="project" value="TreeGrafter"/>
</dbReference>
<dbReference type="Pfam" id="PF03358">
    <property type="entry name" value="FMN_red"/>
    <property type="match status" value="1"/>
</dbReference>
<feature type="domain" description="NADPH-dependent FMN reductase-like" evidence="1">
    <location>
        <begin position="7"/>
        <end position="149"/>
    </location>
</feature>
<proteinExistence type="predicted"/>
<dbReference type="Proteomes" id="UP000091926">
    <property type="component" value="Chromosome"/>
</dbReference>
<organism evidence="2 3">
    <name type="scientific">Bordetella flabilis</name>
    <dbReference type="NCBI Taxonomy" id="463014"/>
    <lineage>
        <taxon>Bacteria</taxon>
        <taxon>Pseudomonadati</taxon>
        <taxon>Pseudomonadota</taxon>
        <taxon>Betaproteobacteria</taxon>
        <taxon>Burkholderiales</taxon>
        <taxon>Alcaligenaceae</taxon>
        <taxon>Bordetella</taxon>
    </lineage>
</organism>
<dbReference type="STRING" id="463014.BAU07_10395"/>
<dbReference type="RefSeq" id="WP_066657050.1">
    <property type="nucleotide sequence ID" value="NZ_CBCSCL010000039.1"/>
</dbReference>
<evidence type="ECO:0000313" key="2">
    <source>
        <dbReference type="EMBL" id="ANN77455.1"/>
    </source>
</evidence>
<dbReference type="GO" id="GO:0016491">
    <property type="term" value="F:oxidoreductase activity"/>
    <property type="evidence" value="ECO:0007669"/>
    <property type="project" value="InterPro"/>
</dbReference>
<dbReference type="InterPro" id="IPR005025">
    <property type="entry name" value="FMN_Rdtase-like_dom"/>
</dbReference>
<dbReference type="KEGG" id="bfz:BAU07_10395"/>
<dbReference type="SUPFAM" id="SSF52218">
    <property type="entry name" value="Flavoproteins"/>
    <property type="match status" value="1"/>
</dbReference>
<dbReference type="InterPro" id="IPR050712">
    <property type="entry name" value="NAD(P)H-dep_reductase"/>
</dbReference>
<evidence type="ECO:0000259" key="1">
    <source>
        <dbReference type="Pfam" id="PF03358"/>
    </source>
</evidence>
<dbReference type="AlphaFoldDB" id="A0A193GCA2"/>
<dbReference type="PANTHER" id="PTHR30543">
    <property type="entry name" value="CHROMATE REDUCTASE"/>
    <property type="match status" value="1"/>
</dbReference>
<evidence type="ECO:0000313" key="3">
    <source>
        <dbReference type="Proteomes" id="UP000091926"/>
    </source>
</evidence>
<dbReference type="PANTHER" id="PTHR30543:SF21">
    <property type="entry name" value="NAD(P)H-DEPENDENT FMN REDUCTASE LOT6"/>
    <property type="match status" value="1"/>
</dbReference>
<gene>
    <name evidence="2" type="ORF">BAU07_10395</name>
</gene>
<dbReference type="GO" id="GO:0010181">
    <property type="term" value="F:FMN binding"/>
    <property type="evidence" value="ECO:0007669"/>
    <property type="project" value="TreeGrafter"/>
</dbReference>
<keyword evidence="3" id="KW-1185">Reference proteome</keyword>
<name>A0A193GCA2_9BORD</name>
<accession>A0A193GCA2</accession>
<dbReference type="InterPro" id="IPR029039">
    <property type="entry name" value="Flavoprotein-like_sf"/>
</dbReference>
<sequence length="189" mass="20978">MTTQPLHIVGVCGSLRAESYSHVLLQTIAELLPLETRFYQLDIGEIPHYNEDYDGRDSPDVVTNARVTVERADAVIIVTPEFNHGIPGVLKNTLDWLSRPAFASCFVEKPVLFATVSPGALGGVRAQYQLRETLSSMLCRLFPLAEIAVTHIHRKLDGRRLADEATLNHIGMVLNSFLNQAELKSRAEV</sequence>
<dbReference type="OrthoDB" id="9812295at2"/>
<reference evidence="2 3" key="1">
    <citation type="submission" date="2016-06" db="EMBL/GenBank/DDBJ databases">
        <title>Complete genome sequences of Bordetella bronchialis and Bordetella flabilis.</title>
        <authorList>
            <person name="LiPuma J.J."/>
            <person name="Spilker T."/>
        </authorList>
    </citation>
    <scope>NUCLEOTIDE SEQUENCE [LARGE SCALE GENOMIC DNA]</scope>
    <source>
        <strain evidence="2 3">AU10664</strain>
    </source>
</reference>
<protein>
    <submittedName>
        <fullName evidence="2">NADPH-dependent FMN reductase</fullName>
    </submittedName>
</protein>
<dbReference type="EMBL" id="CP016172">
    <property type="protein sequence ID" value="ANN77455.1"/>
    <property type="molecule type" value="Genomic_DNA"/>
</dbReference>
<dbReference type="Gene3D" id="3.40.50.360">
    <property type="match status" value="1"/>
</dbReference>